<evidence type="ECO:0000256" key="1">
    <source>
        <dbReference type="SAM" id="MobiDB-lite"/>
    </source>
</evidence>
<accession>A0A1I2PDD1</accession>
<gene>
    <name evidence="2" type="ORF">SAMN04488025_1179</name>
</gene>
<evidence type="ECO:0000313" key="3">
    <source>
        <dbReference type="Proteomes" id="UP000198661"/>
    </source>
</evidence>
<dbReference type="Proteomes" id="UP000198661">
    <property type="component" value="Unassembled WGS sequence"/>
</dbReference>
<dbReference type="AlphaFoldDB" id="A0A1I2PDD1"/>
<evidence type="ECO:0000313" key="2">
    <source>
        <dbReference type="EMBL" id="SFG13109.1"/>
    </source>
</evidence>
<name>A0A1I2PDD1_9BACL</name>
<dbReference type="STRING" id="201973.SAMN04488025_1179"/>
<organism evidence="2 3">
    <name type="scientific">Planifilum fulgidum</name>
    <dbReference type="NCBI Taxonomy" id="201973"/>
    <lineage>
        <taxon>Bacteria</taxon>
        <taxon>Bacillati</taxon>
        <taxon>Bacillota</taxon>
        <taxon>Bacilli</taxon>
        <taxon>Bacillales</taxon>
        <taxon>Thermoactinomycetaceae</taxon>
        <taxon>Planifilum</taxon>
    </lineage>
</organism>
<keyword evidence="3" id="KW-1185">Reference proteome</keyword>
<dbReference type="EMBL" id="FOOK01000017">
    <property type="protein sequence ID" value="SFG13109.1"/>
    <property type="molecule type" value="Genomic_DNA"/>
</dbReference>
<proteinExistence type="predicted"/>
<sequence length="112" mass="12479">MPKWLTVFMGAKTRMNASAIGRISTPRPIRRPFGKGCIDSIILGEPSDLRFVGEQKGADWTLKSEGTDEPIEVTKKGDQIELVRSENRETLSERPGTISCCSGRRPDRHPPE</sequence>
<feature type="region of interest" description="Disordered" evidence="1">
    <location>
        <begin position="88"/>
        <end position="112"/>
    </location>
</feature>
<protein>
    <submittedName>
        <fullName evidence="2">Uncharacterized protein</fullName>
    </submittedName>
</protein>
<reference evidence="2 3" key="1">
    <citation type="submission" date="2016-10" db="EMBL/GenBank/DDBJ databases">
        <authorList>
            <person name="de Groot N.N."/>
        </authorList>
    </citation>
    <scope>NUCLEOTIDE SEQUENCE [LARGE SCALE GENOMIC DNA]</scope>
    <source>
        <strain evidence="2 3">DSM 44945</strain>
    </source>
</reference>